<keyword evidence="5" id="KW-1185">Reference proteome</keyword>
<dbReference type="EMBL" id="JBBPBN010000017">
    <property type="protein sequence ID" value="KAK9019773.1"/>
    <property type="molecule type" value="Genomic_DNA"/>
</dbReference>
<dbReference type="InterPro" id="IPR036312">
    <property type="entry name" value="Bifun_inhib/LTP/seed_sf"/>
</dbReference>
<gene>
    <name evidence="4" type="ORF">V6N11_054281</name>
</gene>
<comment type="similarity">
    <text evidence="1">Belongs to the plant LTP family. PEARLI1 subfamily.</text>
</comment>
<dbReference type="CDD" id="cd01958">
    <property type="entry name" value="HPS_like"/>
    <property type="match status" value="1"/>
</dbReference>
<organism evidence="4 5">
    <name type="scientific">Hibiscus sabdariffa</name>
    <name type="common">roselle</name>
    <dbReference type="NCBI Taxonomy" id="183260"/>
    <lineage>
        <taxon>Eukaryota</taxon>
        <taxon>Viridiplantae</taxon>
        <taxon>Streptophyta</taxon>
        <taxon>Embryophyta</taxon>
        <taxon>Tracheophyta</taxon>
        <taxon>Spermatophyta</taxon>
        <taxon>Magnoliopsida</taxon>
        <taxon>eudicotyledons</taxon>
        <taxon>Gunneridae</taxon>
        <taxon>Pentapetalae</taxon>
        <taxon>rosids</taxon>
        <taxon>malvids</taxon>
        <taxon>Malvales</taxon>
        <taxon>Malvaceae</taxon>
        <taxon>Malvoideae</taxon>
        <taxon>Hibiscus</taxon>
    </lineage>
</organism>
<dbReference type="PANTHER" id="PTHR31731">
    <property type="match status" value="1"/>
</dbReference>
<name>A0ABR2S3E3_9ROSI</name>
<dbReference type="SUPFAM" id="SSF47699">
    <property type="entry name" value="Bifunctional inhibitor/lipid-transfer protein/seed storage 2S albumin"/>
    <property type="match status" value="1"/>
</dbReference>
<dbReference type="InterPro" id="IPR051636">
    <property type="entry name" value="Plant_LTP/defense-related"/>
</dbReference>
<dbReference type="Pfam" id="PF14547">
    <property type="entry name" value="Hydrophob_seed"/>
    <property type="match status" value="1"/>
</dbReference>
<evidence type="ECO:0000256" key="1">
    <source>
        <dbReference type="ARBA" id="ARBA00008965"/>
    </source>
</evidence>
<dbReference type="InterPro" id="IPR027923">
    <property type="entry name" value="Hydrophob_seed_dom"/>
</dbReference>
<proteinExistence type="inferred from homology"/>
<feature type="region of interest" description="Disordered" evidence="2">
    <location>
        <begin position="196"/>
        <end position="222"/>
    </location>
</feature>
<dbReference type="Gene3D" id="1.10.110.10">
    <property type="entry name" value="Plant lipid-transfer and hydrophobic proteins"/>
    <property type="match status" value="1"/>
</dbReference>
<comment type="caution">
    <text evidence="4">The sequence shown here is derived from an EMBL/GenBank/DDBJ whole genome shotgun (WGS) entry which is preliminary data.</text>
</comment>
<evidence type="ECO:0000256" key="2">
    <source>
        <dbReference type="SAM" id="MobiDB-lite"/>
    </source>
</evidence>
<protein>
    <recommendedName>
        <fullName evidence="3">Hydrophobic seed protein domain-containing protein</fullName>
    </recommendedName>
</protein>
<evidence type="ECO:0000259" key="3">
    <source>
        <dbReference type="Pfam" id="PF14547"/>
    </source>
</evidence>
<evidence type="ECO:0000313" key="4">
    <source>
        <dbReference type="EMBL" id="KAK9019773.1"/>
    </source>
</evidence>
<sequence>MHNKLQKPVVIHPGDVLPSGQGQSGTCNPLNLGVCLNLLNLVDVELGNVPTKPCCSLIEGLLDLEAAVCLCSAPALQPAGPLDRAYHCWANSQPCLETQSIRANPCLLGFPLNPQDDGDRSIGRQWWFDDNNEGIIAGKAMINKNPHNLRLTQTSLKMITKQRAAVQDSNCEPKGSRWWISRMVTKIKKPMAWVETQGHREPTSSSGAHHERGEGGSGEINQKRFHSHNLQPTAGFKPLLAVVDSNGAEDPVDGGGEMHGRRGDLHRSSNRRWVVWVKKKR</sequence>
<evidence type="ECO:0000313" key="5">
    <source>
        <dbReference type="Proteomes" id="UP001396334"/>
    </source>
</evidence>
<feature type="compositionally biased region" description="Basic and acidic residues" evidence="2">
    <location>
        <begin position="197"/>
        <end position="214"/>
    </location>
</feature>
<feature type="domain" description="Hydrophobic seed protein" evidence="3">
    <location>
        <begin position="27"/>
        <end position="73"/>
    </location>
</feature>
<reference evidence="4 5" key="1">
    <citation type="journal article" date="2024" name="G3 (Bethesda)">
        <title>Genome assembly of Hibiscus sabdariffa L. provides insights into metabolisms of medicinal natural products.</title>
        <authorList>
            <person name="Kim T."/>
        </authorList>
    </citation>
    <scope>NUCLEOTIDE SEQUENCE [LARGE SCALE GENOMIC DNA]</scope>
    <source>
        <strain evidence="4">TK-2024</strain>
        <tissue evidence="4">Old leaves</tissue>
    </source>
</reference>
<accession>A0ABR2S3E3</accession>
<dbReference type="Proteomes" id="UP001396334">
    <property type="component" value="Unassembled WGS sequence"/>
</dbReference>